<organism evidence="3 4">
    <name type="scientific">Clitoria ternatea</name>
    <name type="common">Butterfly pea</name>
    <dbReference type="NCBI Taxonomy" id="43366"/>
    <lineage>
        <taxon>Eukaryota</taxon>
        <taxon>Viridiplantae</taxon>
        <taxon>Streptophyta</taxon>
        <taxon>Embryophyta</taxon>
        <taxon>Tracheophyta</taxon>
        <taxon>Spermatophyta</taxon>
        <taxon>Magnoliopsida</taxon>
        <taxon>eudicotyledons</taxon>
        <taxon>Gunneridae</taxon>
        <taxon>Pentapetalae</taxon>
        <taxon>rosids</taxon>
        <taxon>fabids</taxon>
        <taxon>Fabales</taxon>
        <taxon>Fabaceae</taxon>
        <taxon>Papilionoideae</taxon>
        <taxon>50 kb inversion clade</taxon>
        <taxon>NPAAA clade</taxon>
        <taxon>indigoferoid/millettioid clade</taxon>
        <taxon>Phaseoleae</taxon>
        <taxon>Clitoria</taxon>
    </lineage>
</organism>
<dbReference type="Proteomes" id="UP001359559">
    <property type="component" value="Unassembled WGS sequence"/>
</dbReference>
<feature type="domain" description="VQ" evidence="2">
    <location>
        <begin position="59"/>
        <end position="84"/>
    </location>
</feature>
<feature type="compositionally biased region" description="Basic residues" evidence="1">
    <location>
        <begin position="48"/>
        <end position="57"/>
    </location>
</feature>
<dbReference type="PANTHER" id="PTHR33179:SF29">
    <property type="entry name" value="OS06G0666400 PROTEIN"/>
    <property type="match status" value="1"/>
</dbReference>
<dbReference type="AlphaFoldDB" id="A0AAN9KN70"/>
<dbReference type="InterPro" id="IPR039609">
    <property type="entry name" value="VQ_15/22"/>
</dbReference>
<reference evidence="3 4" key="1">
    <citation type="submission" date="2024-01" db="EMBL/GenBank/DDBJ databases">
        <title>The genomes of 5 underutilized Papilionoideae crops provide insights into root nodulation and disease resistance.</title>
        <authorList>
            <person name="Yuan L."/>
        </authorList>
    </citation>
    <scope>NUCLEOTIDE SEQUENCE [LARGE SCALE GENOMIC DNA]</scope>
    <source>
        <strain evidence="3">LY-2023</strain>
        <tissue evidence="3">Leaf</tissue>
    </source>
</reference>
<evidence type="ECO:0000313" key="3">
    <source>
        <dbReference type="EMBL" id="KAK7319243.1"/>
    </source>
</evidence>
<evidence type="ECO:0000259" key="2">
    <source>
        <dbReference type="Pfam" id="PF05678"/>
    </source>
</evidence>
<gene>
    <name evidence="3" type="ORF">RJT34_03961</name>
</gene>
<name>A0AAN9KN70_CLITE</name>
<dbReference type="EMBL" id="JAYKXN010000001">
    <property type="protein sequence ID" value="KAK7319243.1"/>
    <property type="molecule type" value="Genomic_DNA"/>
</dbReference>
<dbReference type="Pfam" id="PF05678">
    <property type="entry name" value="VQ"/>
    <property type="match status" value="1"/>
</dbReference>
<protein>
    <recommendedName>
        <fullName evidence="2">VQ domain-containing protein</fullName>
    </recommendedName>
</protein>
<proteinExistence type="predicted"/>
<keyword evidence="4" id="KW-1185">Reference proteome</keyword>
<feature type="region of interest" description="Disordered" evidence="1">
    <location>
        <begin position="30"/>
        <end position="57"/>
    </location>
</feature>
<feature type="compositionally biased region" description="Low complexity" evidence="1">
    <location>
        <begin position="36"/>
        <end position="47"/>
    </location>
</feature>
<evidence type="ECO:0000313" key="4">
    <source>
        <dbReference type="Proteomes" id="UP001359559"/>
    </source>
</evidence>
<dbReference type="InterPro" id="IPR008889">
    <property type="entry name" value="VQ"/>
</dbReference>
<accession>A0AAN9KN70</accession>
<evidence type="ECO:0000256" key="1">
    <source>
        <dbReference type="SAM" id="MobiDB-lite"/>
    </source>
</evidence>
<comment type="caution">
    <text evidence="3">The sequence shown here is derived from an EMBL/GenBank/DDBJ whole genome shotgun (WGS) entry which is preliminary data.</text>
</comment>
<sequence length="200" mass="22551">MSHKNMTATIDDQCMQFIDDGMPLPHIDATSDQQQHHFTPKTTPTFKPIRRRSRASKRTPTTLLKANTSNFRTLVQQFTGCPTNTPPPLAIHKGPITLNFQQSKNQIQHHQYHLTTTTTLGSSTSNQAHHVSVPWQSQPEQIPKQEQQSAGYWVDHVKSCNFLPNSGNSCDNGIDDGLVFDTNDFSLHELTPYAHDFLMS</sequence>
<dbReference type="PANTHER" id="PTHR33179">
    <property type="entry name" value="VQ MOTIF-CONTAINING PROTEIN"/>
    <property type="match status" value="1"/>
</dbReference>